<dbReference type="EMBL" id="JAJNEC010000006">
    <property type="protein sequence ID" value="MCD2425118.1"/>
    <property type="molecule type" value="Genomic_DNA"/>
</dbReference>
<feature type="transmembrane region" description="Helical" evidence="1">
    <location>
        <begin position="250"/>
        <end position="272"/>
    </location>
</feature>
<keyword evidence="1" id="KW-0812">Transmembrane</keyword>
<sequence>MKKLCGFVLALMMYSGLNAQDPAVNGATVTPSPGLVNGQGKFSFNFQNLSNSPIPMGVVPTSVTISLNKFTPIVDGNGIPQVTGAGAAFFDWTYNAGTATVKGIQKQDIPGATDPMTPVGGPVVVEGVFSAASTPAQAGASNGNGANVNIQQGAGGNIKLDNDNTVAYTFTDGALPVAFGFTSASFSNGKLSVHWSTFTENANKSFSIELSKDGKAFRTADVVPTKATGGNSTAEIEYEYSKEWKEVSTALGFSFWQMGVLLLLAISVVLSVRQSKPKMMLFSLVLLMTAGSIGCRKNKRDVDASGEYPTVYLRIGQVNIDGTTTNYSKVIKVVAE</sequence>
<evidence type="ECO:0000313" key="4">
    <source>
        <dbReference type="Proteomes" id="UP001199816"/>
    </source>
</evidence>
<keyword evidence="1" id="KW-1133">Transmembrane helix</keyword>
<gene>
    <name evidence="3" type="ORF">LQ567_20195</name>
</gene>
<accession>A0ABS8PVM4</accession>
<proteinExistence type="predicted"/>
<keyword evidence="4" id="KW-1185">Reference proteome</keyword>
<comment type="caution">
    <text evidence="3">The sequence shown here is derived from an EMBL/GenBank/DDBJ whole genome shotgun (WGS) entry which is preliminary data.</text>
</comment>
<name>A0ABS8PVM4_9BACT</name>
<dbReference type="Proteomes" id="UP001199816">
    <property type="component" value="Unassembled WGS sequence"/>
</dbReference>
<organism evidence="3 4">
    <name type="scientific">Niabella pedocola</name>
    <dbReference type="NCBI Taxonomy" id="1752077"/>
    <lineage>
        <taxon>Bacteria</taxon>
        <taxon>Pseudomonadati</taxon>
        <taxon>Bacteroidota</taxon>
        <taxon>Chitinophagia</taxon>
        <taxon>Chitinophagales</taxon>
        <taxon>Chitinophagaceae</taxon>
        <taxon>Niabella</taxon>
    </lineage>
</organism>
<reference evidence="3 4" key="1">
    <citation type="submission" date="2021-11" db="EMBL/GenBank/DDBJ databases">
        <title>Genomic of Niabella pedocola.</title>
        <authorList>
            <person name="Wu T."/>
        </authorList>
    </citation>
    <scope>NUCLEOTIDE SEQUENCE [LARGE SCALE GENOMIC DNA]</scope>
    <source>
        <strain evidence="3 4">JCM 31011</strain>
    </source>
</reference>
<keyword evidence="1" id="KW-0472">Membrane</keyword>
<feature type="chain" id="PRO_5045524314" evidence="2">
    <location>
        <begin position="20"/>
        <end position="336"/>
    </location>
</feature>
<feature type="signal peptide" evidence="2">
    <location>
        <begin position="1"/>
        <end position="19"/>
    </location>
</feature>
<keyword evidence="2" id="KW-0732">Signal</keyword>
<protein>
    <submittedName>
        <fullName evidence="3">Uncharacterized protein</fullName>
    </submittedName>
</protein>
<evidence type="ECO:0000256" key="2">
    <source>
        <dbReference type="SAM" id="SignalP"/>
    </source>
</evidence>
<evidence type="ECO:0000256" key="1">
    <source>
        <dbReference type="SAM" id="Phobius"/>
    </source>
</evidence>
<dbReference type="RefSeq" id="WP_231007537.1">
    <property type="nucleotide sequence ID" value="NZ_JAJNEC010000006.1"/>
</dbReference>
<evidence type="ECO:0000313" key="3">
    <source>
        <dbReference type="EMBL" id="MCD2425118.1"/>
    </source>
</evidence>